<keyword evidence="2" id="KW-0812">Transmembrane</keyword>
<keyword evidence="2" id="KW-1133">Transmembrane helix</keyword>
<comment type="caution">
    <text evidence="3">The sequence shown here is derived from an EMBL/GenBank/DDBJ whole genome shotgun (WGS) entry which is preliminary data.</text>
</comment>
<dbReference type="AlphaFoldDB" id="A0A1Y2CVU8"/>
<sequence length="591" mass="67013">MSEFNDFNIFDFEASLNHNSTIMDDDFIGGTSIIIIGIISFIVVIIIIIAIHLFSKKLNSIDCENGYQQFDNPLEEMEPLPEYEERETRPDGEVDLSDYIQANNTINTIPRDTMNIINILNSNSQRNLHVSFTDTTQLPPPPSPTITDNYDGSNNSHHDHDHQVRNDDYLLSIPSTSILPLPRPKRESIPNIPPPCYDIALTQPRISNQGMIVLPQDPSFATNLPTLLRNSSSHRHILRRSRQRLIKFFTHHRMSSPLNNNYRLPSHSSSVTSHSSIISSGSSNSDSNLNPSSSHHHDQSQQQHHHSNDPYNDNRSSLSINRRSRNHVSRSRAFLNRLHPTHLHASSIFSRRRRHRSNLLRFYGSTDNDSISSVSIYPTTMIDIPEDHYNISGGGMNYHEVRNNIIPEIERGCTTTATSMIPCINDNSAPVQSISMAESIHSTPTTQVVSTTDNININSMTTQSISIENRIHTPTLNNMETHQTNRQASSSSSEVLNNREAWVDVTQYNPSLINHEEEDIINFNSVNVNNSHYNHELNPSSKNDHTPSIPNEYGCTNTTTLNNDYHQIIINDEATPTENEKENKNKNEKKK</sequence>
<name>A0A1Y2CVU8_9FUNG</name>
<feature type="compositionally biased region" description="Basic and acidic residues" evidence="1">
    <location>
        <begin position="578"/>
        <end position="591"/>
    </location>
</feature>
<feature type="region of interest" description="Disordered" evidence="1">
    <location>
        <begin position="571"/>
        <end position="591"/>
    </location>
</feature>
<feature type="compositionally biased region" description="Low complexity" evidence="1">
    <location>
        <begin position="266"/>
        <end position="293"/>
    </location>
</feature>
<protein>
    <submittedName>
        <fullName evidence="3">Uncharacterized protein</fullName>
    </submittedName>
</protein>
<feature type="transmembrane region" description="Helical" evidence="2">
    <location>
        <begin position="27"/>
        <end position="51"/>
    </location>
</feature>
<keyword evidence="4" id="KW-1185">Reference proteome</keyword>
<gene>
    <name evidence="3" type="ORF">LY90DRAFT_702822</name>
</gene>
<evidence type="ECO:0000313" key="4">
    <source>
        <dbReference type="Proteomes" id="UP000193920"/>
    </source>
</evidence>
<reference evidence="3 4" key="1">
    <citation type="submission" date="2016-08" db="EMBL/GenBank/DDBJ databases">
        <title>A Parts List for Fungal Cellulosomes Revealed by Comparative Genomics.</title>
        <authorList>
            <consortium name="DOE Joint Genome Institute"/>
            <person name="Haitjema C.H."/>
            <person name="Gilmore S.P."/>
            <person name="Henske J.K."/>
            <person name="Solomon K.V."/>
            <person name="De Groot R."/>
            <person name="Kuo A."/>
            <person name="Mondo S.J."/>
            <person name="Salamov A.A."/>
            <person name="Labutti K."/>
            <person name="Zhao Z."/>
            <person name="Chiniquy J."/>
            <person name="Barry K."/>
            <person name="Brewer H.M."/>
            <person name="Purvine S.O."/>
            <person name="Wright A.T."/>
            <person name="Boxma B."/>
            <person name="Van Alen T."/>
            <person name="Hackstein J.H."/>
            <person name="Baker S.E."/>
            <person name="Grigoriev I.V."/>
            <person name="O'Malley M.A."/>
        </authorList>
    </citation>
    <scope>NUCLEOTIDE SEQUENCE [LARGE SCALE GENOMIC DNA]</scope>
    <source>
        <strain evidence="3 4">G1</strain>
    </source>
</reference>
<feature type="region of interest" description="Disordered" evidence="1">
    <location>
        <begin position="256"/>
        <end position="318"/>
    </location>
</feature>
<keyword evidence="2" id="KW-0472">Membrane</keyword>
<dbReference type="EMBL" id="MCOG01000096">
    <property type="protein sequence ID" value="ORY51152.1"/>
    <property type="molecule type" value="Genomic_DNA"/>
</dbReference>
<evidence type="ECO:0000313" key="3">
    <source>
        <dbReference type="EMBL" id="ORY51152.1"/>
    </source>
</evidence>
<evidence type="ECO:0000256" key="1">
    <source>
        <dbReference type="SAM" id="MobiDB-lite"/>
    </source>
</evidence>
<accession>A0A1Y2CVU8</accession>
<organism evidence="3 4">
    <name type="scientific">Neocallimastix californiae</name>
    <dbReference type="NCBI Taxonomy" id="1754190"/>
    <lineage>
        <taxon>Eukaryota</taxon>
        <taxon>Fungi</taxon>
        <taxon>Fungi incertae sedis</taxon>
        <taxon>Chytridiomycota</taxon>
        <taxon>Chytridiomycota incertae sedis</taxon>
        <taxon>Neocallimastigomycetes</taxon>
        <taxon>Neocallimastigales</taxon>
        <taxon>Neocallimastigaceae</taxon>
        <taxon>Neocallimastix</taxon>
    </lineage>
</organism>
<evidence type="ECO:0000256" key="2">
    <source>
        <dbReference type="SAM" id="Phobius"/>
    </source>
</evidence>
<proteinExistence type="predicted"/>
<dbReference type="Proteomes" id="UP000193920">
    <property type="component" value="Unassembled WGS sequence"/>
</dbReference>
<dbReference type="OrthoDB" id="10607543at2759"/>